<dbReference type="EMBL" id="ML208929">
    <property type="protein sequence ID" value="TFK59627.1"/>
    <property type="molecule type" value="Genomic_DNA"/>
</dbReference>
<dbReference type="Proteomes" id="UP000308600">
    <property type="component" value="Unassembled WGS sequence"/>
</dbReference>
<accession>A0ACD3A1N7</accession>
<name>A0ACD3A1N7_9AGAR</name>
<keyword evidence="2" id="KW-1185">Reference proteome</keyword>
<sequence length="942" mass="107833">NHPLKAWLDVREDFLLEDIRREGPMGYDCFLCCLCQGPSAIYRCKECEGNELVCKGCIVSSHKRNGLHMIESWNGQSFEFTTLKSLGLSFQLGHWFGEECPDPKPPPNNNFVVIHTNGIHEVSVNFCGCCDGAEPHVQLLRYGWFPATTHHPQTAATLTVLKQFQIHSFESKCSALEFYQALSRLGDGIGTQPIRDRYRAFLIMVREYRHIKTLKRAGRGHDERGIDGTKLGECAVLCPACPQPGRNLPPDWQTRPENEQWLYRLFLAMDANFRLKRRDNKVSEDSDPSLGDGWSYFVENEPYLEHIKSFADQAQAKSTCSNHSAVNDSRLTVGLAASGVGSVGCARHDCMRPCSIGDLQKGERYANMDYLFLLSLGQEKLQELLDLVISYDIACQWWINLLTRMLNYSKSIQIDGAKINSFTYLVPKFHLPAHITHCQTQYSFNFHQHVGRTDGESPERGWSHINPIATSTIEMGPGSRRDTLNDHFGDNNWKKTYTMGATLLRKITTAVKESTEHTMLFHRYDLGLRSKKKMARNVDLWEKELIAWQQDSSQPNPFESRVKKPTQDAVRRQLANEDKKAQKEGQAYSLHPTITANGLIIAGLELEEQQRRLYQDSHSLELHPSEAQTSKLLKDGDTLFGDIGDWTEVQKRYIPSITDLRQNNAHPANIFTESWQMPLFLPSSIPPSFSCDSRLQDIEWRLRCAQANTALEDLHRGIRLWSYLYIDKDRFARGQHANTRARSTVDRAEIKVKAAVARYQAARVAIASLAKLYTGSTWEKDFPVLKDADVKPLYVEPDAKGHRKVSWIWKTVEAGEDATSSLTVFPDLRVEWSKSHARAKRWQEEVLLLQEEMRRVLMFLENEGQTWKSRAEFSKQEVDELTKEGLSAYAHPQSKLRQELKTHFEEMWKDVDEFVRLKGHVKGKGNKKQPTPLETIVETQEM</sequence>
<proteinExistence type="predicted"/>
<evidence type="ECO:0000313" key="2">
    <source>
        <dbReference type="Proteomes" id="UP000308600"/>
    </source>
</evidence>
<evidence type="ECO:0000313" key="1">
    <source>
        <dbReference type="EMBL" id="TFK59627.1"/>
    </source>
</evidence>
<protein>
    <submittedName>
        <fullName evidence="1">Uncharacterized protein</fullName>
    </submittedName>
</protein>
<gene>
    <name evidence="1" type="ORF">BDN72DRAFT_780475</name>
</gene>
<feature type="non-terminal residue" evidence="1">
    <location>
        <position position="1"/>
    </location>
</feature>
<reference evidence="1 2" key="1">
    <citation type="journal article" date="2019" name="Nat. Ecol. Evol.">
        <title>Megaphylogeny resolves global patterns of mushroom evolution.</title>
        <authorList>
            <person name="Varga T."/>
            <person name="Krizsan K."/>
            <person name="Foldi C."/>
            <person name="Dima B."/>
            <person name="Sanchez-Garcia M."/>
            <person name="Sanchez-Ramirez S."/>
            <person name="Szollosi G.J."/>
            <person name="Szarkandi J.G."/>
            <person name="Papp V."/>
            <person name="Albert L."/>
            <person name="Andreopoulos W."/>
            <person name="Angelini C."/>
            <person name="Antonin V."/>
            <person name="Barry K.W."/>
            <person name="Bougher N.L."/>
            <person name="Buchanan P."/>
            <person name="Buyck B."/>
            <person name="Bense V."/>
            <person name="Catcheside P."/>
            <person name="Chovatia M."/>
            <person name="Cooper J."/>
            <person name="Damon W."/>
            <person name="Desjardin D."/>
            <person name="Finy P."/>
            <person name="Geml J."/>
            <person name="Haridas S."/>
            <person name="Hughes K."/>
            <person name="Justo A."/>
            <person name="Karasinski D."/>
            <person name="Kautmanova I."/>
            <person name="Kiss B."/>
            <person name="Kocsube S."/>
            <person name="Kotiranta H."/>
            <person name="LaButti K.M."/>
            <person name="Lechner B.E."/>
            <person name="Liimatainen K."/>
            <person name="Lipzen A."/>
            <person name="Lukacs Z."/>
            <person name="Mihaltcheva S."/>
            <person name="Morgado L.N."/>
            <person name="Niskanen T."/>
            <person name="Noordeloos M.E."/>
            <person name="Ohm R.A."/>
            <person name="Ortiz-Santana B."/>
            <person name="Ovrebo C."/>
            <person name="Racz N."/>
            <person name="Riley R."/>
            <person name="Savchenko A."/>
            <person name="Shiryaev A."/>
            <person name="Soop K."/>
            <person name="Spirin V."/>
            <person name="Szebenyi C."/>
            <person name="Tomsovsky M."/>
            <person name="Tulloss R.E."/>
            <person name="Uehling J."/>
            <person name="Grigoriev I.V."/>
            <person name="Vagvolgyi C."/>
            <person name="Papp T."/>
            <person name="Martin F.M."/>
            <person name="Miettinen O."/>
            <person name="Hibbett D.S."/>
            <person name="Nagy L.G."/>
        </authorList>
    </citation>
    <scope>NUCLEOTIDE SEQUENCE [LARGE SCALE GENOMIC DNA]</scope>
    <source>
        <strain evidence="1 2">NL-1719</strain>
    </source>
</reference>
<organism evidence="1 2">
    <name type="scientific">Pluteus cervinus</name>
    <dbReference type="NCBI Taxonomy" id="181527"/>
    <lineage>
        <taxon>Eukaryota</taxon>
        <taxon>Fungi</taxon>
        <taxon>Dikarya</taxon>
        <taxon>Basidiomycota</taxon>
        <taxon>Agaricomycotina</taxon>
        <taxon>Agaricomycetes</taxon>
        <taxon>Agaricomycetidae</taxon>
        <taxon>Agaricales</taxon>
        <taxon>Pluteineae</taxon>
        <taxon>Pluteaceae</taxon>
        <taxon>Pluteus</taxon>
    </lineage>
</organism>